<dbReference type="KEGG" id="gmw:113511583"/>
<dbReference type="GO" id="GO:0042302">
    <property type="term" value="F:structural constituent of cuticle"/>
    <property type="evidence" value="ECO:0007669"/>
    <property type="project" value="UniProtKB-KW"/>
</dbReference>
<dbReference type="Pfam" id="PF00379">
    <property type="entry name" value="Chitin_bind_4"/>
    <property type="match status" value="1"/>
</dbReference>
<protein>
    <submittedName>
        <fullName evidence="6">Larval cuticle protein A1A-like</fullName>
    </submittedName>
</protein>
<evidence type="ECO:0000256" key="3">
    <source>
        <dbReference type="SAM" id="MobiDB-lite"/>
    </source>
</evidence>
<evidence type="ECO:0000256" key="2">
    <source>
        <dbReference type="ARBA" id="ARBA00022729"/>
    </source>
</evidence>
<dbReference type="InterPro" id="IPR031311">
    <property type="entry name" value="CHIT_BIND_RR_consensus"/>
</dbReference>
<dbReference type="RefSeq" id="XP_026751026.1">
    <property type="nucleotide sequence ID" value="XM_026895225.3"/>
</dbReference>
<dbReference type="GO" id="GO:0005615">
    <property type="term" value="C:extracellular space"/>
    <property type="evidence" value="ECO:0007669"/>
    <property type="project" value="TreeGrafter"/>
</dbReference>
<name>A0A6J1WIS4_GALME</name>
<evidence type="ECO:0000256" key="4">
    <source>
        <dbReference type="SAM" id="SignalP"/>
    </source>
</evidence>
<dbReference type="GeneID" id="113511583"/>
<organism evidence="5 6">
    <name type="scientific">Galleria mellonella</name>
    <name type="common">Greater wax moth</name>
    <dbReference type="NCBI Taxonomy" id="7137"/>
    <lineage>
        <taxon>Eukaryota</taxon>
        <taxon>Metazoa</taxon>
        <taxon>Ecdysozoa</taxon>
        <taxon>Arthropoda</taxon>
        <taxon>Hexapoda</taxon>
        <taxon>Insecta</taxon>
        <taxon>Pterygota</taxon>
        <taxon>Neoptera</taxon>
        <taxon>Endopterygota</taxon>
        <taxon>Lepidoptera</taxon>
        <taxon>Glossata</taxon>
        <taxon>Ditrysia</taxon>
        <taxon>Pyraloidea</taxon>
        <taxon>Pyralidae</taxon>
        <taxon>Galleriinae</taxon>
        <taxon>Galleria</taxon>
    </lineage>
</organism>
<feature type="region of interest" description="Disordered" evidence="3">
    <location>
        <begin position="201"/>
        <end position="220"/>
    </location>
</feature>
<dbReference type="PRINTS" id="PR00947">
    <property type="entry name" value="CUTICLE"/>
</dbReference>
<keyword evidence="2 4" id="KW-0732">Signal</keyword>
<feature type="chain" id="PRO_5027020113" evidence="4">
    <location>
        <begin position="18"/>
        <end position="270"/>
    </location>
</feature>
<dbReference type="GO" id="GO:0031012">
    <property type="term" value="C:extracellular matrix"/>
    <property type="evidence" value="ECO:0007669"/>
    <property type="project" value="TreeGrafter"/>
</dbReference>
<dbReference type="AlphaFoldDB" id="A0A6J1WIS4"/>
<dbReference type="PANTHER" id="PTHR12236">
    <property type="entry name" value="STRUCTURAL CONTITUENT OF CUTICLE"/>
    <property type="match status" value="1"/>
</dbReference>
<dbReference type="PROSITE" id="PS00233">
    <property type="entry name" value="CHIT_BIND_RR_1"/>
    <property type="match status" value="1"/>
</dbReference>
<accession>A0A6J1WIS4</accession>
<dbReference type="Proteomes" id="UP001652740">
    <property type="component" value="Unplaced"/>
</dbReference>
<reference evidence="6" key="1">
    <citation type="submission" date="2025-08" db="UniProtKB">
        <authorList>
            <consortium name="RefSeq"/>
        </authorList>
    </citation>
    <scope>IDENTIFICATION</scope>
    <source>
        <tissue evidence="6">Whole larvae</tissue>
    </source>
</reference>
<proteinExistence type="predicted"/>
<evidence type="ECO:0000313" key="6">
    <source>
        <dbReference type="RefSeq" id="XP_026751026.1"/>
    </source>
</evidence>
<dbReference type="InterPro" id="IPR000618">
    <property type="entry name" value="Insect_cuticle"/>
</dbReference>
<keyword evidence="1" id="KW-0193">Cuticle</keyword>
<gene>
    <name evidence="6" type="primary">LOC113511583</name>
</gene>
<dbReference type="PANTHER" id="PTHR12236:SF95">
    <property type="entry name" value="CUTICULAR PROTEIN 76BD, ISOFORM C-RELATED"/>
    <property type="match status" value="1"/>
</dbReference>
<evidence type="ECO:0000313" key="5">
    <source>
        <dbReference type="Proteomes" id="UP001652740"/>
    </source>
</evidence>
<feature type="compositionally biased region" description="Basic and acidic residues" evidence="3">
    <location>
        <begin position="205"/>
        <end position="220"/>
    </location>
</feature>
<dbReference type="OrthoDB" id="7789829at2759"/>
<sequence>MFSKVIALSAVLAVTTAGLLPEAHYSPATAVSSQSIIRHDQPQAIATKYVAAAPVAVHAAPAVAYNVAPLYYASADAVSSQSIVRHSTPIAKVSVAAPVYHAAPAVAYHTAAVPVISNAAPVHYSTANAVSSQSIVSHSAPVAKVAVAAPITNYAVAAPIAYSAPVQYAAPVAKVIAPAPKVLVAEQEQYSHPKYDFSYSVADGHTGDNKSQQESRDGDVVHGEYSLVEADGSIRKVQYTADDHNGFNAVVSRSAPAHHIAAAPVLLAHH</sequence>
<keyword evidence="5" id="KW-1185">Reference proteome</keyword>
<evidence type="ECO:0000256" key="1">
    <source>
        <dbReference type="ARBA" id="ARBA00022460"/>
    </source>
</evidence>
<dbReference type="InterPro" id="IPR051217">
    <property type="entry name" value="Insect_Cuticle_Struc_Prot"/>
</dbReference>
<dbReference type="InParanoid" id="A0A6J1WIS4"/>
<feature type="signal peptide" evidence="4">
    <location>
        <begin position="1"/>
        <end position="17"/>
    </location>
</feature>